<evidence type="ECO:0000313" key="1">
    <source>
        <dbReference type="EMBL" id="ANZ35955.1"/>
    </source>
</evidence>
<protein>
    <recommendedName>
        <fullName evidence="3">RacO protein</fullName>
    </recommendedName>
</protein>
<gene>
    <name evidence="1" type="ORF">BBK82_07535</name>
</gene>
<evidence type="ECO:0008006" key="3">
    <source>
        <dbReference type="Google" id="ProtNLM"/>
    </source>
</evidence>
<sequence length="294" mass="33605">MTCPEGFTSRQWSAYVKRGRDLVQKKTDAQFQLGDLCLEMVPKQRNEFADHGVARVLEAFADQIGLSPRTLTKYRQVAMAWPRDRRAPGVSFSVHMIFAPQPNRFRKILNPPIDPVSGERRWTVNEAERAVGQTPHHPVSREERVNRVRDLLPRHEDAALAVTDMLRRPEVAEQVVADPSARHILHRAEMSRYQQRRDAEPIISEPPPQREPALHYSEAGRELLELLGICTTFYTQMQRVVPSLHVAEYDRKATQTLLDNINRVRAAADWCETVIKTGDTTMDEALAKLLEGET</sequence>
<name>A0A1B2HDZ7_9PSEU</name>
<proteinExistence type="predicted"/>
<accession>A0A1B2HDZ7</accession>
<dbReference type="AlphaFoldDB" id="A0A1B2HDZ7"/>
<dbReference type="Proteomes" id="UP000093053">
    <property type="component" value="Chromosome"/>
</dbReference>
<organism evidence="1 2">
    <name type="scientific">Lentzea guizhouensis</name>
    <dbReference type="NCBI Taxonomy" id="1586287"/>
    <lineage>
        <taxon>Bacteria</taxon>
        <taxon>Bacillati</taxon>
        <taxon>Actinomycetota</taxon>
        <taxon>Actinomycetes</taxon>
        <taxon>Pseudonocardiales</taxon>
        <taxon>Pseudonocardiaceae</taxon>
        <taxon>Lentzea</taxon>
    </lineage>
</organism>
<keyword evidence="2" id="KW-1185">Reference proteome</keyword>
<dbReference type="KEGG" id="led:BBK82_07535"/>
<dbReference type="Pfam" id="PF19691">
    <property type="entry name" value="DUF6192"/>
    <property type="match status" value="1"/>
</dbReference>
<dbReference type="OrthoDB" id="4569910at2"/>
<dbReference type="RefSeq" id="WP_065914362.1">
    <property type="nucleotide sequence ID" value="NZ_CP016793.1"/>
</dbReference>
<dbReference type="EMBL" id="CP016793">
    <property type="protein sequence ID" value="ANZ35955.1"/>
    <property type="molecule type" value="Genomic_DNA"/>
</dbReference>
<evidence type="ECO:0000313" key="2">
    <source>
        <dbReference type="Proteomes" id="UP000093053"/>
    </source>
</evidence>
<dbReference type="InterPro" id="IPR045683">
    <property type="entry name" value="DUF6192"/>
</dbReference>
<reference evidence="1 2" key="1">
    <citation type="submission" date="2016-07" db="EMBL/GenBank/DDBJ databases">
        <title>Complete genome sequence of the Lentzea guizhouensis DHS C013.</title>
        <authorList>
            <person name="Cao C."/>
        </authorList>
    </citation>
    <scope>NUCLEOTIDE SEQUENCE [LARGE SCALE GENOMIC DNA]</scope>
    <source>
        <strain evidence="1 2">DHS C013</strain>
    </source>
</reference>
<dbReference type="STRING" id="1586287.BBK82_07535"/>